<dbReference type="InterPro" id="IPR035965">
    <property type="entry name" value="PAS-like_dom_sf"/>
</dbReference>
<dbReference type="SMART" id="SM01079">
    <property type="entry name" value="CHASE"/>
    <property type="match status" value="1"/>
</dbReference>
<evidence type="ECO:0000313" key="11">
    <source>
        <dbReference type="EMBL" id="RLJ68492.1"/>
    </source>
</evidence>
<evidence type="ECO:0000259" key="8">
    <source>
        <dbReference type="PROSITE" id="PS50839"/>
    </source>
</evidence>
<feature type="transmembrane region" description="Helical" evidence="6">
    <location>
        <begin position="312"/>
        <end position="330"/>
    </location>
</feature>
<keyword evidence="12" id="KW-1185">Reference proteome</keyword>
<dbReference type="Gene3D" id="3.30.450.350">
    <property type="entry name" value="CHASE domain"/>
    <property type="match status" value="1"/>
</dbReference>
<dbReference type="Pfam" id="PF00563">
    <property type="entry name" value="EAL"/>
    <property type="match status" value="1"/>
</dbReference>
<evidence type="ECO:0000256" key="6">
    <source>
        <dbReference type="SAM" id="Phobius"/>
    </source>
</evidence>
<dbReference type="PROSITE" id="PS50839">
    <property type="entry name" value="CHASE"/>
    <property type="match status" value="1"/>
</dbReference>
<dbReference type="PANTHER" id="PTHR44757">
    <property type="entry name" value="DIGUANYLATE CYCLASE DGCP"/>
    <property type="match status" value="1"/>
</dbReference>
<evidence type="ECO:0000256" key="2">
    <source>
        <dbReference type="ARBA" id="ARBA00022692"/>
    </source>
</evidence>
<dbReference type="CDD" id="cd01949">
    <property type="entry name" value="GGDEF"/>
    <property type="match status" value="1"/>
</dbReference>
<dbReference type="PANTHER" id="PTHR44757:SF2">
    <property type="entry name" value="BIOFILM ARCHITECTURE MAINTENANCE PROTEIN MBAA"/>
    <property type="match status" value="1"/>
</dbReference>
<evidence type="ECO:0000259" key="10">
    <source>
        <dbReference type="PROSITE" id="PS50887"/>
    </source>
</evidence>
<dbReference type="GO" id="GO:0071111">
    <property type="term" value="F:cyclic-guanylate-specific phosphodiesterase activity"/>
    <property type="evidence" value="ECO:0007669"/>
    <property type="project" value="UniProtKB-EC"/>
</dbReference>
<dbReference type="InterPro" id="IPR029787">
    <property type="entry name" value="Nucleotide_cyclase"/>
</dbReference>
<dbReference type="InterPro" id="IPR013656">
    <property type="entry name" value="PAS_4"/>
</dbReference>
<dbReference type="SUPFAM" id="SSF141868">
    <property type="entry name" value="EAL domain-like"/>
    <property type="match status" value="1"/>
</dbReference>
<dbReference type="Gene3D" id="3.20.20.450">
    <property type="entry name" value="EAL domain"/>
    <property type="match status" value="1"/>
</dbReference>
<comment type="subcellular location">
    <subcellularLocation>
        <location evidence="1">Membrane</location>
    </subcellularLocation>
</comment>
<evidence type="ECO:0000256" key="3">
    <source>
        <dbReference type="ARBA" id="ARBA00022989"/>
    </source>
</evidence>
<dbReference type="GO" id="GO:0071732">
    <property type="term" value="P:cellular response to nitric oxide"/>
    <property type="evidence" value="ECO:0007669"/>
    <property type="project" value="UniProtKB-ARBA"/>
</dbReference>
<dbReference type="SMART" id="SM00052">
    <property type="entry name" value="EAL"/>
    <property type="match status" value="1"/>
</dbReference>
<dbReference type="InterPro" id="IPR035919">
    <property type="entry name" value="EAL_sf"/>
</dbReference>
<dbReference type="InterPro" id="IPR042240">
    <property type="entry name" value="CHASE_sf"/>
</dbReference>
<reference evidence="11 12" key="1">
    <citation type="submission" date="2018-10" db="EMBL/GenBank/DDBJ databases">
        <title>Genomic Encyclopedia of Type Strains, Phase IV (KMG-IV): sequencing the most valuable type-strain genomes for metagenomic binning, comparative biology and taxonomic classification.</title>
        <authorList>
            <person name="Goeker M."/>
        </authorList>
    </citation>
    <scope>NUCLEOTIDE SEQUENCE [LARGE SCALE GENOMIC DNA]</scope>
    <source>
        <strain evidence="11 12">DSM 26916</strain>
    </source>
</reference>
<dbReference type="SMART" id="SM00267">
    <property type="entry name" value="GGDEF"/>
    <property type="match status" value="1"/>
</dbReference>
<dbReference type="Pfam" id="PF00990">
    <property type="entry name" value="GGDEF"/>
    <property type="match status" value="1"/>
</dbReference>
<dbReference type="Pfam" id="PF03924">
    <property type="entry name" value="CHASE"/>
    <property type="match status" value="1"/>
</dbReference>
<evidence type="ECO:0000256" key="4">
    <source>
        <dbReference type="ARBA" id="ARBA00023136"/>
    </source>
</evidence>
<dbReference type="Gene3D" id="3.30.70.270">
    <property type="match status" value="1"/>
</dbReference>
<organism evidence="11 12">
    <name type="scientific">Sulfurisoma sediminicola</name>
    <dbReference type="NCBI Taxonomy" id="1381557"/>
    <lineage>
        <taxon>Bacteria</taxon>
        <taxon>Pseudomonadati</taxon>
        <taxon>Pseudomonadota</taxon>
        <taxon>Betaproteobacteria</taxon>
        <taxon>Nitrosomonadales</taxon>
        <taxon>Sterolibacteriaceae</taxon>
        <taxon>Sulfurisoma</taxon>
    </lineage>
</organism>
<keyword evidence="3 6" id="KW-1133">Transmembrane helix</keyword>
<dbReference type="Proteomes" id="UP000268908">
    <property type="component" value="Unassembled WGS sequence"/>
</dbReference>
<accession>A0A497XKI1</accession>
<dbReference type="FunFam" id="3.20.20.450:FF:000001">
    <property type="entry name" value="Cyclic di-GMP phosphodiesterase yahA"/>
    <property type="match status" value="1"/>
</dbReference>
<evidence type="ECO:0000256" key="5">
    <source>
        <dbReference type="ARBA" id="ARBA00051114"/>
    </source>
</evidence>
<dbReference type="InterPro" id="IPR052155">
    <property type="entry name" value="Biofilm_reg_signaling"/>
</dbReference>
<evidence type="ECO:0000256" key="1">
    <source>
        <dbReference type="ARBA" id="ARBA00004370"/>
    </source>
</evidence>
<dbReference type="OrthoDB" id="9813903at2"/>
<dbReference type="CDD" id="cd00130">
    <property type="entry name" value="PAS"/>
    <property type="match status" value="1"/>
</dbReference>
<feature type="domain" description="EAL" evidence="9">
    <location>
        <begin position="645"/>
        <end position="899"/>
    </location>
</feature>
<sequence>MNSKENFGDPSERVEIAPRGFASYRWVAWLVLALSLSLNLLGWNSMVADLQSQSEDRFELTVDEFHRAMNGRLDGYVRAVKSMQAYVSATDRTPDLTRLKETMRVAEDYPGVAWIAYMRIPAREVEPQQAGFAVDQLASLSEGKRIAAQTAVLPLSHAPEGWRPAEHRRVLELARDSGENRISGNIALASGDVNGRRPGFLMVQAVYRDGSVPHELSARRNNLTGFLSVGIRVDTLLFGLLGEKPKEIAVRLHDGPNARSPLFHESHQASDFAAARFHQERYLNVGGRVWTVDYASLPGFESKVASRQPVRFLAAGVLVSLLLFAVVWSLSRTRIQAIDVARRMTASLRGSEAKLRQLFVQAPLGVMTLDKSGRITDCNEKLLRYTGAERERVLGVDMLRDGNPDLVASLRNAIEGATTTIETDRTPVTGEAGDHFRCHFQPIKLDGELINVLCFVEDISERKRAEAHIEHLAHHDALTGLTNRHRFGEHLDIAIANAAQVNRSVGLLFLDLDDFKTVNDTLGHSVGDALLVQIAQRLEQCVRESDQIARIGGDEFLILLNNLTEPKACARVAEKIIAAVSQPLELGERQFSITVSIGIAVWPGDGANADALARSADLAMYHAKNRGRNNYQFFTAELNAKAFETLATEAALRKALEHQEFVLHYQAQVDVANSRITGAEALVRWQHPKLGLIGPDKFIPVAEERGLINRIGDWVLHAACRQAKAWEDAGHLQLPVAVNISARQLREGTLRDSVLGALAASGLDPHLLVLEITETAVMEDMDTAVAVLEDLCKLGVAIEIDDFGTGYSSLAYLKRLPIHRLKIDRSFVRDVPGTSDDEAIIRAIVSMAHSLKLDVIAEGVETADQAGFLRGLGCPDMQGFWLARPEPPVEFERLLARGDIVPTADG</sequence>
<dbReference type="GO" id="GO:0007165">
    <property type="term" value="P:signal transduction"/>
    <property type="evidence" value="ECO:0007669"/>
    <property type="project" value="UniProtKB-ARBA"/>
</dbReference>
<dbReference type="GO" id="GO:0016020">
    <property type="term" value="C:membrane"/>
    <property type="evidence" value="ECO:0007669"/>
    <property type="project" value="UniProtKB-SubCell"/>
</dbReference>
<dbReference type="SUPFAM" id="SSF55073">
    <property type="entry name" value="Nucleotide cyclase"/>
    <property type="match status" value="1"/>
</dbReference>
<dbReference type="AlphaFoldDB" id="A0A497XKI1"/>
<dbReference type="InterPro" id="IPR000160">
    <property type="entry name" value="GGDEF_dom"/>
</dbReference>
<feature type="domain" description="CHASE" evidence="8">
    <location>
        <begin position="166"/>
        <end position="237"/>
    </location>
</feature>
<feature type="transmembrane region" description="Helical" evidence="6">
    <location>
        <begin position="26"/>
        <end position="43"/>
    </location>
</feature>
<dbReference type="SMART" id="SM00091">
    <property type="entry name" value="PAS"/>
    <property type="match status" value="1"/>
</dbReference>
<dbReference type="Gene3D" id="3.30.450.20">
    <property type="entry name" value="PAS domain"/>
    <property type="match status" value="1"/>
</dbReference>
<evidence type="ECO:0000259" key="9">
    <source>
        <dbReference type="PROSITE" id="PS50883"/>
    </source>
</evidence>
<protein>
    <submittedName>
        <fullName evidence="11">PAS domain S-box-containing protein/diguanylate cyclase (GGDEF)-like protein</fullName>
    </submittedName>
</protein>
<dbReference type="NCBIfam" id="TIGR00254">
    <property type="entry name" value="GGDEF"/>
    <property type="match status" value="1"/>
</dbReference>
<dbReference type="CDD" id="cd01948">
    <property type="entry name" value="EAL"/>
    <property type="match status" value="1"/>
</dbReference>
<evidence type="ECO:0000259" key="7">
    <source>
        <dbReference type="PROSITE" id="PS50112"/>
    </source>
</evidence>
<gene>
    <name evidence="11" type="ORF">DFR35_1054</name>
</gene>
<keyword evidence="2 6" id="KW-0812">Transmembrane</keyword>
<dbReference type="NCBIfam" id="TIGR00229">
    <property type="entry name" value="sensory_box"/>
    <property type="match status" value="1"/>
</dbReference>
<feature type="domain" description="GGDEF" evidence="10">
    <location>
        <begin position="503"/>
        <end position="636"/>
    </location>
</feature>
<dbReference type="PROSITE" id="PS50883">
    <property type="entry name" value="EAL"/>
    <property type="match status" value="1"/>
</dbReference>
<dbReference type="PROSITE" id="PS50887">
    <property type="entry name" value="GGDEF"/>
    <property type="match status" value="1"/>
</dbReference>
<dbReference type="PROSITE" id="PS50112">
    <property type="entry name" value="PAS"/>
    <property type="match status" value="1"/>
</dbReference>
<dbReference type="RefSeq" id="WP_121240385.1">
    <property type="nucleotide sequence ID" value="NZ_BHVV01000002.1"/>
</dbReference>
<dbReference type="Pfam" id="PF08448">
    <property type="entry name" value="PAS_4"/>
    <property type="match status" value="1"/>
</dbReference>
<dbReference type="InterPro" id="IPR000014">
    <property type="entry name" value="PAS"/>
</dbReference>
<dbReference type="InterPro" id="IPR043128">
    <property type="entry name" value="Rev_trsase/Diguanyl_cyclase"/>
</dbReference>
<name>A0A497XKI1_9PROT</name>
<dbReference type="EMBL" id="RCCI01000004">
    <property type="protein sequence ID" value="RLJ68492.1"/>
    <property type="molecule type" value="Genomic_DNA"/>
</dbReference>
<dbReference type="SUPFAM" id="SSF55785">
    <property type="entry name" value="PYP-like sensor domain (PAS domain)"/>
    <property type="match status" value="1"/>
</dbReference>
<comment type="caution">
    <text evidence="11">The sequence shown here is derived from an EMBL/GenBank/DDBJ whole genome shotgun (WGS) entry which is preliminary data.</text>
</comment>
<proteinExistence type="predicted"/>
<dbReference type="InterPro" id="IPR006189">
    <property type="entry name" value="CHASE_dom"/>
</dbReference>
<dbReference type="InterPro" id="IPR001633">
    <property type="entry name" value="EAL_dom"/>
</dbReference>
<feature type="domain" description="PAS" evidence="7">
    <location>
        <begin position="351"/>
        <end position="401"/>
    </location>
</feature>
<dbReference type="FunFam" id="3.30.70.270:FF:000001">
    <property type="entry name" value="Diguanylate cyclase domain protein"/>
    <property type="match status" value="1"/>
</dbReference>
<keyword evidence="4 6" id="KW-0472">Membrane</keyword>
<comment type="catalytic activity">
    <reaction evidence="5">
        <text>3',3'-c-di-GMP + H2O = 5'-phosphoguanylyl(3'-&gt;5')guanosine + H(+)</text>
        <dbReference type="Rhea" id="RHEA:24902"/>
        <dbReference type="ChEBI" id="CHEBI:15377"/>
        <dbReference type="ChEBI" id="CHEBI:15378"/>
        <dbReference type="ChEBI" id="CHEBI:58754"/>
        <dbReference type="ChEBI" id="CHEBI:58805"/>
        <dbReference type="EC" id="3.1.4.52"/>
    </reaction>
    <physiologicalReaction direction="left-to-right" evidence="5">
        <dbReference type="Rhea" id="RHEA:24903"/>
    </physiologicalReaction>
</comment>
<evidence type="ECO:0000313" key="12">
    <source>
        <dbReference type="Proteomes" id="UP000268908"/>
    </source>
</evidence>